<comment type="caution">
    <text evidence="3">The sequence shown here is derived from an EMBL/GenBank/DDBJ whole genome shotgun (WGS) entry which is preliminary data.</text>
</comment>
<evidence type="ECO:0000256" key="1">
    <source>
        <dbReference type="SAM" id="MobiDB-lite"/>
    </source>
</evidence>
<feature type="region of interest" description="Disordered" evidence="1">
    <location>
        <begin position="375"/>
        <end position="420"/>
    </location>
</feature>
<organism evidence="3 4">
    <name type="scientific">Ceratodon purpureus</name>
    <name type="common">Fire moss</name>
    <name type="synonym">Dicranum purpureum</name>
    <dbReference type="NCBI Taxonomy" id="3225"/>
    <lineage>
        <taxon>Eukaryota</taxon>
        <taxon>Viridiplantae</taxon>
        <taxon>Streptophyta</taxon>
        <taxon>Embryophyta</taxon>
        <taxon>Bryophyta</taxon>
        <taxon>Bryophytina</taxon>
        <taxon>Bryopsida</taxon>
        <taxon>Dicranidae</taxon>
        <taxon>Pseudoditrichales</taxon>
        <taxon>Ditrichaceae</taxon>
        <taxon>Ceratodon</taxon>
    </lineage>
</organism>
<reference evidence="3" key="1">
    <citation type="submission" date="2020-06" db="EMBL/GenBank/DDBJ databases">
        <title>WGS assembly of Ceratodon purpureus strain R40.</title>
        <authorList>
            <person name="Carey S.B."/>
            <person name="Jenkins J."/>
            <person name="Shu S."/>
            <person name="Lovell J.T."/>
            <person name="Sreedasyam A."/>
            <person name="Maumus F."/>
            <person name="Tiley G.P."/>
            <person name="Fernandez-Pozo N."/>
            <person name="Barry K."/>
            <person name="Chen C."/>
            <person name="Wang M."/>
            <person name="Lipzen A."/>
            <person name="Daum C."/>
            <person name="Saski C.A."/>
            <person name="Payton A.C."/>
            <person name="Mcbreen J.C."/>
            <person name="Conrad R.E."/>
            <person name="Kollar L.M."/>
            <person name="Olsson S."/>
            <person name="Huttunen S."/>
            <person name="Landis J.B."/>
            <person name="Wickett N.J."/>
            <person name="Johnson M.G."/>
            <person name="Rensing S.A."/>
            <person name="Grimwood J."/>
            <person name="Schmutz J."/>
            <person name="Mcdaniel S.F."/>
        </authorList>
    </citation>
    <scope>NUCLEOTIDE SEQUENCE</scope>
    <source>
        <strain evidence="3">R40</strain>
    </source>
</reference>
<proteinExistence type="predicted"/>
<dbReference type="PANTHER" id="PTHR33840">
    <property type="match status" value="1"/>
</dbReference>
<feature type="compositionally biased region" description="Polar residues" evidence="1">
    <location>
        <begin position="400"/>
        <end position="413"/>
    </location>
</feature>
<evidence type="ECO:0000313" key="4">
    <source>
        <dbReference type="Proteomes" id="UP000822688"/>
    </source>
</evidence>
<accession>A0A8T0I1Z6</accession>
<name>A0A8T0I1Z6_CERPU</name>
<dbReference type="InterPro" id="IPR018712">
    <property type="entry name" value="Tle1-like_cat"/>
</dbReference>
<dbReference type="Proteomes" id="UP000822688">
    <property type="component" value="Chromosome 5"/>
</dbReference>
<protein>
    <recommendedName>
        <fullName evidence="2">T6SS Phospholipase effector Tle1-like catalytic domain-containing protein</fullName>
    </recommendedName>
</protein>
<sequence>MSIHDIDVQVVRHRGSKGGGSVDMEAQKPLLSEGAYCPTGEFDQLLFSEPIRIKPVELIRTESDSMETPAPRRLVVMFDGTSNMRNSLTNVSRFFEAIDDSRLTDYKVVKDDETIVKKIDGSKEGSKKHCYMCLREKDPINKEWAPIKGPDGDCPVCNEPGMKRAQLVHYVRGVGSKWLYDGIGSLSFGTGLSHNVKDGYKWLVETYRDGDEIFVYGFSRGAFSARSLVSLLHRCGGLPVSETPLKEKLAPAKTDKIVDDAYAMYQAFDPKHPSNQVYLEKGKVLYKGLKEDSKRMQRVTVAMLGVWDTVGAVGLRSIPFLDILYYHLSSRHYEFHDQDLPCIVEHAYHALAIDEQRFHFAPTLWTMPRLKPDLTSKTDEVPNSSKMDEVPNSSKMDEVPSSTSKLESVTNPEQMLKSESDKQIPLKEVKQVWFMGSHCNVGGGADLDDEFDPDDLWLYSYVWMQKHAEKLGLRFYWTYETPAKETRGSFISHRQPESSYKKFLRGWYQYLHLPFYRDVTASIHSGAAKVHWSVVERIKVDGVELDKHNLRKAAKAAKRKTETCIVRLKNTLCFWRKPKEEEEEKVENFVPYRPESLFKSVRPWTPREWICSKLTLLLCTLGLSKPVRQDDSKLDVATDGEITGTSKWKWPWVEFDDLKSVADLELKAASRVPDPNAKLTSCNCHSELKTEFDVEDTRWLLRKLWDCWVNWWWL</sequence>
<dbReference type="Pfam" id="PF09994">
    <property type="entry name" value="T6SS_Tle1-like_cat"/>
    <property type="match status" value="1"/>
</dbReference>
<dbReference type="EMBL" id="CM026425">
    <property type="protein sequence ID" value="KAG0577146.1"/>
    <property type="molecule type" value="Genomic_DNA"/>
</dbReference>
<feature type="domain" description="T6SS Phospholipase effector Tle1-like catalytic" evidence="2">
    <location>
        <begin position="163"/>
        <end position="465"/>
    </location>
</feature>
<keyword evidence="4" id="KW-1185">Reference proteome</keyword>
<evidence type="ECO:0000259" key="2">
    <source>
        <dbReference type="Pfam" id="PF09994"/>
    </source>
</evidence>
<dbReference type="AlphaFoldDB" id="A0A8T0I1Z6"/>
<evidence type="ECO:0000313" key="3">
    <source>
        <dbReference type="EMBL" id="KAG0577146.1"/>
    </source>
</evidence>
<gene>
    <name evidence="3" type="ORF">KC19_5G134600</name>
</gene>
<dbReference type="PANTHER" id="PTHR33840:SF1">
    <property type="entry name" value="TLE1 PHOSPHOLIPASE DOMAIN-CONTAINING PROTEIN"/>
    <property type="match status" value="1"/>
</dbReference>